<protein>
    <submittedName>
        <fullName evidence="1">Uncharacterized protein</fullName>
    </submittedName>
</protein>
<dbReference type="AlphaFoldDB" id="A0A7T8HLQ2"/>
<gene>
    <name evidence="1" type="ORF">FKW44_004509</name>
</gene>
<sequence length="79" mass="9344">MKLMQDQQEWQRTLLKVLHETRGREEAFRGQTQGKMLYTNRDINGKMPRKWMCLTSRALKEWTLRTFGTGGNGLKTSLR</sequence>
<accession>A0A7T8HLQ2</accession>
<organism evidence="1 2">
    <name type="scientific">Caligus rogercresseyi</name>
    <name type="common">Sea louse</name>
    <dbReference type="NCBI Taxonomy" id="217165"/>
    <lineage>
        <taxon>Eukaryota</taxon>
        <taxon>Metazoa</taxon>
        <taxon>Ecdysozoa</taxon>
        <taxon>Arthropoda</taxon>
        <taxon>Crustacea</taxon>
        <taxon>Multicrustacea</taxon>
        <taxon>Hexanauplia</taxon>
        <taxon>Copepoda</taxon>
        <taxon>Siphonostomatoida</taxon>
        <taxon>Caligidae</taxon>
        <taxon>Caligus</taxon>
    </lineage>
</organism>
<evidence type="ECO:0000313" key="2">
    <source>
        <dbReference type="Proteomes" id="UP000595437"/>
    </source>
</evidence>
<name>A0A7T8HLQ2_CALRO</name>
<proteinExistence type="predicted"/>
<reference evidence="2" key="1">
    <citation type="submission" date="2021-01" db="EMBL/GenBank/DDBJ databases">
        <title>Caligus Genome Assembly.</title>
        <authorList>
            <person name="Gallardo-Escarate C."/>
        </authorList>
    </citation>
    <scope>NUCLEOTIDE SEQUENCE [LARGE SCALE GENOMIC DNA]</scope>
</reference>
<dbReference type="Proteomes" id="UP000595437">
    <property type="component" value="Chromosome 3"/>
</dbReference>
<evidence type="ECO:0000313" key="1">
    <source>
        <dbReference type="EMBL" id="QQP52371.1"/>
    </source>
</evidence>
<keyword evidence="2" id="KW-1185">Reference proteome</keyword>
<dbReference type="EMBL" id="CP045892">
    <property type="protein sequence ID" value="QQP52371.1"/>
    <property type="molecule type" value="Genomic_DNA"/>
</dbReference>